<accession>A0A8X6MQ41</accession>
<sequence>MESYQESKASTKRKGSEIVSIASLFKGYGDKLQNIETEGLSSLESQSFIIDMGQLVASVYDNIVETIPKEEIEKFNYEIVGLSHRYQRNPDLSMQITNWCKCRKRLIKMAISTANELDSNTLAVSIGRLIGSSVEFLNSLNFGIYEELRASFTATASNYSPSLGLLMDNVFQLAPHLGYMGIISSLFDVFRSETVIKRVATAMKEDEDKFEPLKTWFEETNEFDASVKQLFPYEIDKELINAIEKNLKDLEDDRKVFASIFISNVVKNQKLLSNDTFLSKVFLFSRSEAAAEWYSRMINDKKPVGQESALLYFRNELRELEKISPDSGSSIELGLVSLKANTLPRLVLTGLNAMSVVHCWRRVMKEVKPLTKTTISATMGARPLNNTESALEEFSNYMGRFDTETISSYALEGPHNINSKLLVTDMIRMVESVYETLVSKLDPEEVERFLQTINRLSSDYREDRDLLKQFTDWCECREKLITKLQKSADELDRNTFIVMFGRIIGSSLQLLDLFNMAIKEEIRFPFSVYVSNKSPILGIVMETLLHFSPHLGFISLICTIGEKLMVDIIVRQVVTMIRRDIKKFEPIQKWFKETDALNASIDKLFPHEIDRDIVRSIEEVLADLRNDEKIFAAIFFSNIRINKKLFKDGRFLSKAFRFCRSDGAKEWYKRMPVEECPFDQENGFTQFRNELRELERLSPDSGSTAEIDRFCGNSILPRPVLAILNGFFMYYCYRRMQNGAVHMYSDFKSSDPKGKQFKENYILYHLVYQFLKYLRLCICMKSTPGIILNL</sequence>
<dbReference type="Proteomes" id="UP000887013">
    <property type="component" value="Unassembled WGS sequence"/>
</dbReference>
<evidence type="ECO:0000313" key="1">
    <source>
        <dbReference type="EMBL" id="GFS71904.1"/>
    </source>
</evidence>
<keyword evidence="1" id="KW-0560">Oxidoreductase</keyword>
<comment type="caution">
    <text evidence="1">The sequence shown here is derived from an EMBL/GenBank/DDBJ whole genome shotgun (WGS) entry which is preliminary data.</text>
</comment>
<reference evidence="1" key="1">
    <citation type="submission" date="2020-08" db="EMBL/GenBank/DDBJ databases">
        <title>Multicomponent nature underlies the extraordinary mechanical properties of spider dragline silk.</title>
        <authorList>
            <person name="Kono N."/>
            <person name="Nakamura H."/>
            <person name="Mori M."/>
            <person name="Yoshida Y."/>
            <person name="Ohtoshi R."/>
            <person name="Malay A.D."/>
            <person name="Moran D.A.P."/>
            <person name="Tomita M."/>
            <person name="Numata K."/>
            <person name="Arakawa K."/>
        </authorList>
    </citation>
    <scope>NUCLEOTIDE SEQUENCE</scope>
</reference>
<gene>
    <name evidence="1" type="primary">NCL1_46855</name>
    <name evidence="1" type="ORF">NPIL_108931</name>
</gene>
<dbReference type="EMBL" id="BMAW01000990">
    <property type="protein sequence ID" value="GFS71904.1"/>
    <property type="molecule type" value="Genomic_DNA"/>
</dbReference>
<protein>
    <submittedName>
        <fullName evidence="1">PEROXIDASE_4 domain-containing protein</fullName>
    </submittedName>
</protein>
<name>A0A8X6MQ41_NEPPI</name>
<keyword evidence="2" id="KW-1185">Reference proteome</keyword>
<dbReference type="AlphaFoldDB" id="A0A8X6MQ41"/>
<organism evidence="1 2">
    <name type="scientific">Nephila pilipes</name>
    <name type="common">Giant wood spider</name>
    <name type="synonym">Nephila maculata</name>
    <dbReference type="NCBI Taxonomy" id="299642"/>
    <lineage>
        <taxon>Eukaryota</taxon>
        <taxon>Metazoa</taxon>
        <taxon>Ecdysozoa</taxon>
        <taxon>Arthropoda</taxon>
        <taxon>Chelicerata</taxon>
        <taxon>Arachnida</taxon>
        <taxon>Araneae</taxon>
        <taxon>Araneomorphae</taxon>
        <taxon>Entelegynae</taxon>
        <taxon>Araneoidea</taxon>
        <taxon>Nephilidae</taxon>
        <taxon>Nephila</taxon>
    </lineage>
</organism>
<keyword evidence="1" id="KW-0575">Peroxidase</keyword>
<dbReference type="OrthoDB" id="6413192at2759"/>
<proteinExistence type="predicted"/>
<dbReference type="GO" id="GO:0004601">
    <property type="term" value="F:peroxidase activity"/>
    <property type="evidence" value="ECO:0007669"/>
    <property type="project" value="UniProtKB-KW"/>
</dbReference>
<evidence type="ECO:0000313" key="2">
    <source>
        <dbReference type="Proteomes" id="UP000887013"/>
    </source>
</evidence>